<name>A0A0E9QYZ2_ANGAN</name>
<proteinExistence type="predicted"/>
<dbReference type="AlphaFoldDB" id="A0A0E9QYZ2"/>
<sequence length="37" mass="4095">MWKGHMSSASRPESPQNTQALRLYSTALNGPVFSIQC</sequence>
<protein>
    <submittedName>
        <fullName evidence="1">Uncharacterized protein</fullName>
    </submittedName>
</protein>
<evidence type="ECO:0000313" key="1">
    <source>
        <dbReference type="EMBL" id="JAH21702.1"/>
    </source>
</evidence>
<dbReference type="EMBL" id="GBXM01086875">
    <property type="protein sequence ID" value="JAH21702.1"/>
    <property type="molecule type" value="Transcribed_RNA"/>
</dbReference>
<organism evidence="1">
    <name type="scientific">Anguilla anguilla</name>
    <name type="common">European freshwater eel</name>
    <name type="synonym">Muraena anguilla</name>
    <dbReference type="NCBI Taxonomy" id="7936"/>
    <lineage>
        <taxon>Eukaryota</taxon>
        <taxon>Metazoa</taxon>
        <taxon>Chordata</taxon>
        <taxon>Craniata</taxon>
        <taxon>Vertebrata</taxon>
        <taxon>Euteleostomi</taxon>
        <taxon>Actinopterygii</taxon>
        <taxon>Neopterygii</taxon>
        <taxon>Teleostei</taxon>
        <taxon>Anguilliformes</taxon>
        <taxon>Anguillidae</taxon>
        <taxon>Anguilla</taxon>
    </lineage>
</organism>
<reference evidence="1" key="2">
    <citation type="journal article" date="2015" name="Fish Shellfish Immunol.">
        <title>Early steps in the European eel (Anguilla anguilla)-Vibrio vulnificus interaction in the gills: Role of the RtxA13 toxin.</title>
        <authorList>
            <person name="Callol A."/>
            <person name="Pajuelo D."/>
            <person name="Ebbesson L."/>
            <person name="Teles M."/>
            <person name="MacKenzie S."/>
            <person name="Amaro C."/>
        </authorList>
    </citation>
    <scope>NUCLEOTIDE SEQUENCE</scope>
</reference>
<reference evidence="1" key="1">
    <citation type="submission" date="2014-11" db="EMBL/GenBank/DDBJ databases">
        <authorList>
            <person name="Amaro Gonzalez C."/>
        </authorList>
    </citation>
    <scope>NUCLEOTIDE SEQUENCE</scope>
</reference>
<accession>A0A0E9QYZ2</accession>